<dbReference type="SUPFAM" id="SSF53335">
    <property type="entry name" value="S-adenosyl-L-methionine-dependent methyltransferases"/>
    <property type="match status" value="1"/>
</dbReference>
<dbReference type="PANTHER" id="PTHR23245:SF25">
    <property type="entry name" value="TRNA WYBUTOSINE-SYNTHESIZING PROTEIN 2 HOMOLOG"/>
    <property type="match status" value="1"/>
</dbReference>
<dbReference type="InterPro" id="IPR030382">
    <property type="entry name" value="MeTrfase_TRM5/TYW2"/>
</dbReference>
<dbReference type="GO" id="GO:0030488">
    <property type="term" value="P:tRNA methylation"/>
    <property type="evidence" value="ECO:0007669"/>
    <property type="project" value="TreeGrafter"/>
</dbReference>
<keyword evidence="5" id="KW-1185">Reference proteome</keyword>
<dbReference type="AlphaFoldDB" id="A0A2N3N9V0"/>
<dbReference type="GO" id="GO:0005737">
    <property type="term" value="C:cytoplasm"/>
    <property type="evidence" value="ECO:0007669"/>
    <property type="project" value="UniProtKB-SubCell"/>
</dbReference>
<dbReference type="InParanoid" id="A0A2N3N9V0"/>
<dbReference type="Proteomes" id="UP000233524">
    <property type="component" value="Unassembled WGS sequence"/>
</dbReference>
<dbReference type="GO" id="GO:0031591">
    <property type="term" value="P:wybutosine biosynthetic process"/>
    <property type="evidence" value="ECO:0007669"/>
    <property type="project" value="InterPro"/>
</dbReference>
<comment type="similarity">
    <text evidence="2">Belongs to the class I-like SAM-binding methyltransferase superfamily. TRM5/TYW2 family.</text>
</comment>
<dbReference type="VEuPathDB" id="FungiDB:jhhlp_003832"/>
<dbReference type="GO" id="GO:0102522">
    <property type="term" value="F:tRNA 4-demethylwyosine alpha-amino-alpha-carboxypropyltransferase activity"/>
    <property type="evidence" value="ECO:0007669"/>
    <property type="project" value="UniProtKB-EC"/>
</dbReference>
<dbReference type="STRING" id="41688.A0A2N3N9V0"/>
<protein>
    <recommendedName>
        <fullName evidence="2">tRNA wybutosine-synthesizing protein 2</fullName>
        <shortName evidence="2">tRNA-yW-synthesizing protein 2</shortName>
    </recommendedName>
    <alternativeName>
        <fullName evidence="2">tRNA(Phe) (4-demethylwyosine(37)-C(7)) aminocarboxypropyltransferase</fullName>
    </alternativeName>
</protein>
<reference evidence="4 5" key="1">
    <citation type="journal article" date="2017" name="G3 (Bethesda)">
        <title>First Draft Genome Sequence of the Pathogenic Fungus Lomentospora prolificans (Formerly Scedosporium prolificans).</title>
        <authorList>
            <person name="Luo R."/>
            <person name="Zimin A."/>
            <person name="Workman R."/>
            <person name="Fan Y."/>
            <person name="Pertea G."/>
            <person name="Grossman N."/>
            <person name="Wear M.P."/>
            <person name="Jia B."/>
            <person name="Miller H."/>
            <person name="Casadevall A."/>
            <person name="Timp W."/>
            <person name="Zhang S.X."/>
            <person name="Salzberg S.L."/>
        </authorList>
    </citation>
    <scope>NUCLEOTIDE SEQUENCE [LARGE SCALE GENOMIC DNA]</scope>
    <source>
        <strain evidence="4 5">JHH-5317</strain>
    </source>
</reference>
<dbReference type="GO" id="GO:0008757">
    <property type="term" value="F:S-adenosylmethionine-dependent methyltransferase activity"/>
    <property type="evidence" value="ECO:0007669"/>
    <property type="project" value="InterPro"/>
</dbReference>
<accession>A0A2N3N9V0</accession>
<evidence type="ECO:0000313" key="5">
    <source>
        <dbReference type="Proteomes" id="UP000233524"/>
    </source>
</evidence>
<dbReference type="InterPro" id="IPR026274">
    <property type="entry name" value="tRNA_wybutosine_synth_prot_2"/>
</dbReference>
<dbReference type="FunCoup" id="A0A2N3N9V0">
    <property type="interactions" value="22"/>
</dbReference>
<evidence type="ECO:0000313" key="4">
    <source>
        <dbReference type="EMBL" id="PKS09218.1"/>
    </source>
</evidence>
<dbReference type="PANTHER" id="PTHR23245">
    <property type="entry name" value="TRNA METHYLTRANSFERASE"/>
    <property type="match status" value="1"/>
</dbReference>
<name>A0A2N3N9V0_9PEZI</name>
<dbReference type="OrthoDB" id="2387925at2759"/>
<sequence>MDGTKRPKKARKNYDPQSIVSQWLSAVPSEKTSRWRAQGHTEEALAASLPKRFMVYEPMVLFSPGAFAEPMWRVVLEECAIEEKEQLFKAILGALSKVQKGEVTHLAINAGIPLYVSQEGGDSLGENVLRSPVEIITLHGNFGPDTSQSPPTAQDLEEAFWVSTKQNGIFQTWAPRHTMFSRGNITEKARVLDFHGETQPAGLERRKKPSSELKGRWAVDLYAGIGYFVFSYAKRGMNVLCWEINPWSVEGLRRGALQNGWRVRVIQGQELERPVAEVVGNEQIIVFVEDNKKAWERIQCLRGHLGGLDVLHVNGGLLPTGKDTWQESWMMAASSTESWLHLHENVAEEDIDKRRGEILEMFRTWAGEDRNQRRPEVEHVERVKTIAPRVWHCVFDVYITKLLPHVSKESQIEHE</sequence>
<comment type="subcellular location">
    <subcellularLocation>
        <location evidence="2">Cytoplasm</location>
    </subcellularLocation>
</comment>
<dbReference type="PROSITE" id="PS51684">
    <property type="entry name" value="SAM_MT_TRM5_TYW2"/>
    <property type="match status" value="1"/>
</dbReference>
<dbReference type="UniPathway" id="UPA00375"/>
<evidence type="ECO:0000256" key="1">
    <source>
        <dbReference type="ARBA" id="ARBA00049400"/>
    </source>
</evidence>
<dbReference type="EMBL" id="NLAX01000010">
    <property type="protein sequence ID" value="PKS09218.1"/>
    <property type="molecule type" value="Genomic_DNA"/>
</dbReference>
<keyword evidence="2" id="KW-0808">Transferase</keyword>
<dbReference type="Gene3D" id="3.40.50.150">
    <property type="entry name" value="Vaccinia Virus protein VP39"/>
    <property type="match status" value="1"/>
</dbReference>
<keyword evidence="2" id="KW-0819">tRNA processing</keyword>
<feature type="domain" description="SAM-dependent methyltransferase TRM5/TYW2-type" evidence="3">
    <location>
        <begin position="97"/>
        <end position="401"/>
    </location>
</feature>
<evidence type="ECO:0000256" key="2">
    <source>
        <dbReference type="PIRNR" id="PIRNR038972"/>
    </source>
</evidence>
<comment type="catalytic activity">
    <reaction evidence="1">
        <text>4-demethylwyosine(37) in tRNA(Phe) + S-adenosyl-L-methionine = 4-demethyl-7-[(3S)-3-amino-3-carboxypropyl]wyosine(37) in tRNA(Phe) + S-methyl-5'-thioadenosine + H(+)</text>
        <dbReference type="Rhea" id="RHEA:36355"/>
        <dbReference type="Rhea" id="RHEA-COMP:10164"/>
        <dbReference type="Rhea" id="RHEA-COMP:10378"/>
        <dbReference type="ChEBI" id="CHEBI:15378"/>
        <dbReference type="ChEBI" id="CHEBI:17509"/>
        <dbReference type="ChEBI" id="CHEBI:59789"/>
        <dbReference type="ChEBI" id="CHEBI:64315"/>
        <dbReference type="ChEBI" id="CHEBI:73550"/>
        <dbReference type="EC" id="2.5.1.114"/>
    </reaction>
</comment>
<comment type="pathway">
    <text evidence="2">tRNA modification; wybutosine-tRNA(Phe) biosynthesis.</text>
</comment>
<dbReference type="GO" id="GO:0008175">
    <property type="term" value="F:tRNA methyltransferase activity"/>
    <property type="evidence" value="ECO:0007669"/>
    <property type="project" value="TreeGrafter"/>
</dbReference>
<keyword evidence="2" id="KW-0963">Cytoplasm</keyword>
<comment type="caution">
    <text evidence="4">The sequence shown here is derived from an EMBL/GenBank/DDBJ whole genome shotgun (WGS) entry which is preliminary data.</text>
</comment>
<dbReference type="InterPro" id="IPR029063">
    <property type="entry name" value="SAM-dependent_MTases_sf"/>
</dbReference>
<dbReference type="PIRSF" id="PIRSF038972">
    <property type="entry name" value="Trm12"/>
    <property type="match status" value="1"/>
</dbReference>
<gene>
    <name evidence="4" type="ORF">jhhlp_003832</name>
</gene>
<proteinExistence type="inferred from homology"/>
<keyword evidence="2" id="KW-0949">S-adenosyl-L-methionine</keyword>
<evidence type="ECO:0000259" key="3">
    <source>
        <dbReference type="PROSITE" id="PS51684"/>
    </source>
</evidence>
<comment type="function">
    <text evidence="2">S-adenosyl-L-methionine-dependent transferase that acts as a component of the wybutosine biosynthesis pathway. Wybutosine is a hyper modified guanosine with a tricyclic base found at the 3'-position adjacent to the anticodon of eukaryotic phenylalanine tRNA. Catalyzes the transfer of the alpha-amino-alpha-carboxypropyl (acp) group from S-adenosyl-L-methionine to the C-7 position of 4-demethylwyosine (imG-14) to produce wybutosine-86.</text>
</comment>
<organism evidence="4 5">
    <name type="scientific">Lomentospora prolificans</name>
    <dbReference type="NCBI Taxonomy" id="41688"/>
    <lineage>
        <taxon>Eukaryota</taxon>
        <taxon>Fungi</taxon>
        <taxon>Dikarya</taxon>
        <taxon>Ascomycota</taxon>
        <taxon>Pezizomycotina</taxon>
        <taxon>Sordariomycetes</taxon>
        <taxon>Hypocreomycetidae</taxon>
        <taxon>Microascales</taxon>
        <taxon>Microascaceae</taxon>
        <taxon>Lomentospora</taxon>
    </lineage>
</organism>